<evidence type="ECO:0000313" key="2">
    <source>
        <dbReference type="EMBL" id="KAG5181918.1"/>
    </source>
</evidence>
<feature type="region of interest" description="Disordered" evidence="1">
    <location>
        <begin position="1"/>
        <end position="140"/>
    </location>
</feature>
<name>A0A835YWD5_9STRA</name>
<keyword evidence="3" id="KW-1185">Reference proteome</keyword>
<protein>
    <submittedName>
        <fullName evidence="2">Uncharacterized protein</fullName>
    </submittedName>
</protein>
<feature type="compositionally biased region" description="Low complexity" evidence="1">
    <location>
        <begin position="76"/>
        <end position="97"/>
    </location>
</feature>
<organism evidence="2 3">
    <name type="scientific">Tribonema minus</name>
    <dbReference type="NCBI Taxonomy" id="303371"/>
    <lineage>
        <taxon>Eukaryota</taxon>
        <taxon>Sar</taxon>
        <taxon>Stramenopiles</taxon>
        <taxon>Ochrophyta</taxon>
        <taxon>PX clade</taxon>
        <taxon>Xanthophyceae</taxon>
        <taxon>Tribonematales</taxon>
        <taxon>Tribonemataceae</taxon>
        <taxon>Tribonema</taxon>
    </lineage>
</organism>
<reference evidence="2" key="1">
    <citation type="submission" date="2021-02" db="EMBL/GenBank/DDBJ databases">
        <title>First Annotated Genome of the Yellow-green Alga Tribonema minus.</title>
        <authorList>
            <person name="Mahan K.M."/>
        </authorList>
    </citation>
    <scope>NUCLEOTIDE SEQUENCE</scope>
    <source>
        <strain evidence="2">UTEX B ZZ1240</strain>
    </source>
</reference>
<sequence length="323" mass="34763">MAGGTKRGREAAGQDGKEVFHRVLGSPDDQAHRRVSPSNKKPKVAVEPCKQQQHQQRQAKALKHPTSSRHKSRATSGKLQAQSAKAASGSAAANKGSAAGGAPDGARSQKGCTATPGGSSQTKKSRARHRKDQQIYDAEVRDVDTARTNLRTPELAGAAKTDLRKAHAKVIEEEFAMARRVFVRVNHAADRHPQHFDFHGQHQIGAKLLLLEDVDPQLIKTGHAMVVTGQDLHSPNGCTMCDIVKAHYHGHPLAFACSDAHSPGRLSVNAPPYDVAYSLGQRPKQVAAYIAAAAQDAQRKIKDAAASAYFLSGDHGLDWLKYV</sequence>
<gene>
    <name evidence="2" type="ORF">JKP88DRAFT_245844</name>
</gene>
<evidence type="ECO:0000256" key="1">
    <source>
        <dbReference type="SAM" id="MobiDB-lite"/>
    </source>
</evidence>
<feature type="compositionally biased region" description="Basic and acidic residues" evidence="1">
    <location>
        <begin position="7"/>
        <end position="21"/>
    </location>
</feature>
<proteinExistence type="predicted"/>
<evidence type="ECO:0000313" key="3">
    <source>
        <dbReference type="Proteomes" id="UP000664859"/>
    </source>
</evidence>
<feature type="compositionally biased region" description="Polar residues" evidence="1">
    <location>
        <begin position="110"/>
        <end position="122"/>
    </location>
</feature>
<accession>A0A835YWD5</accession>
<dbReference type="EMBL" id="JAFCMP010000279">
    <property type="protein sequence ID" value="KAG5181918.1"/>
    <property type="molecule type" value="Genomic_DNA"/>
</dbReference>
<comment type="caution">
    <text evidence="2">The sequence shown here is derived from an EMBL/GenBank/DDBJ whole genome shotgun (WGS) entry which is preliminary data.</text>
</comment>
<dbReference type="Proteomes" id="UP000664859">
    <property type="component" value="Unassembled WGS sequence"/>
</dbReference>
<feature type="compositionally biased region" description="Basic residues" evidence="1">
    <location>
        <begin position="60"/>
        <end position="73"/>
    </location>
</feature>
<dbReference type="AlphaFoldDB" id="A0A835YWD5"/>